<feature type="transmembrane region" description="Helical" evidence="6">
    <location>
        <begin position="190"/>
        <end position="207"/>
    </location>
</feature>
<keyword evidence="9" id="KW-1185">Reference proteome</keyword>
<feature type="transmembrane region" description="Helical" evidence="6">
    <location>
        <begin position="100"/>
        <end position="125"/>
    </location>
</feature>
<dbReference type="PANTHER" id="PTHR46726">
    <property type="entry name" value="TWO PORE CHANNEL 3"/>
    <property type="match status" value="1"/>
</dbReference>
<reference evidence="9" key="1">
    <citation type="journal article" date="2006" name="PLoS Biol.">
        <title>Macronuclear genome sequence of the ciliate Tetrahymena thermophila, a model eukaryote.</title>
        <authorList>
            <person name="Eisen J.A."/>
            <person name="Coyne R.S."/>
            <person name="Wu M."/>
            <person name="Wu D."/>
            <person name="Thiagarajan M."/>
            <person name="Wortman J.R."/>
            <person name="Badger J.H."/>
            <person name="Ren Q."/>
            <person name="Amedeo P."/>
            <person name="Jones K.M."/>
            <person name="Tallon L.J."/>
            <person name="Delcher A.L."/>
            <person name="Salzberg S.L."/>
            <person name="Silva J.C."/>
            <person name="Haas B.J."/>
            <person name="Majoros W.H."/>
            <person name="Farzad M."/>
            <person name="Carlton J.M."/>
            <person name="Smith R.K. Jr."/>
            <person name="Garg J."/>
            <person name="Pearlman R.E."/>
            <person name="Karrer K.M."/>
            <person name="Sun L."/>
            <person name="Manning G."/>
            <person name="Elde N.C."/>
            <person name="Turkewitz A.P."/>
            <person name="Asai D.J."/>
            <person name="Wilkes D.E."/>
            <person name="Wang Y."/>
            <person name="Cai H."/>
            <person name="Collins K."/>
            <person name="Stewart B.A."/>
            <person name="Lee S.R."/>
            <person name="Wilamowska K."/>
            <person name="Weinberg Z."/>
            <person name="Ruzzo W.L."/>
            <person name="Wloga D."/>
            <person name="Gaertig J."/>
            <person name="Frankel J."/>
            <person name="Tsao C.-C."/>
            <person name="Gorovsky M.A."/>
            <person name="Keeling P.J."/>
            <person name="Waller R.F."/>
            <person name="Patron N.J."/>
            <person name="Cherry J.M."/>
            <person name="Stover N.A."/>
            <person name="Krieger C.J."/>
            <person name="del Toro C."/>
            <person name="Ryder H.F."/>
            <person name="Williamson S.C."/>
            <person name="Barbeau R.A."/>
            <person name="Hamilton E.P."/>
            <person name="Orias E."/>
        </authorList>
    </citation>
    <scope>NUCLEOTIDE SEQUENCE [LARGE SCALE GENOMIC DNA]</scope>
    <source>
        <strain evidence="9">SB210</strain>
    </source>
</reference>
<dbReference type="OrthoDB" id="296603at2759"/>
<dbReference type="STRING" id="312017.Q248I2"/>
<dbReference type="AlphaFoldDB" id="Q248I2"/>
<dbReference type="HOGENOM" id="CLU_390583_0_0_1"/>
<dbReference type="Pfam" id="PF00520">
    <property type="entry name" value="Ion_trans"/>
    <property type="match status" value="2"/>
</dbReference>
<feature type="transmembrane region" description="Helical" evidence="6">
    <location>
        <begin position="545"/>
        <end position="569"/>
    </location>
</feature>
<feature type="transmembrane region" description="Helical" evidence="6">
    <location>
        <begin position="34"/>
        <end position="54"/>
    </location>
</feature>
<evidence type="ECO:0000256" key="6">
    <source>
        <dbReference type="SAM" id="Phobius"/>
    </source>
</evidence>
<name>Q248I2_TETTS</name>
<dbReference type="InterPro" id="IPR005821">
    <property type="entry name" value="Ion_trans_dom"/>
</dbReference>
<dbReference type="EMBL" id="GG662455">
    <property type="protein sequence ID" value="EAS04063.1"/>
    <property type="molecule type" value="Genomic_DNA"/>
</dbReference>
<dbReference type="KEGG" id="tet:TTHERM_00531830"/>
<evidence type="ECO:0000313" key="8">
    <source>
        <dbReference type="EMBL" id="EAS04063.1"/>
    </source>
</evidence>
<dbReference type="GeneID" id="7830443"/>
<feature type="transmembrane region" description="Helical" evidence="6">
    <location>
        <begin position="66"/>
        <end position="88"/>
    </location>
</feature>
<dbReference type="Proteomes" id="UP000009168">
    <property type="component" value="Unassembled WGS sequence"/>
</dbReference>
<feature type="compositionally biased region" description="Acidic residues" evidence="5">
    <location>
        <begin position="331"/>
        <end position="340"/>
    </location>
</feature>
<evidence type="ECO:0000256" key="1">
    <source>
        <dbReference type="ARBA" id="ARBA00004141"/>
    </source>
</evidence>
<comment type="subcellular location">
    <subcellularLocation>
        <location evidence="1">Membrane</location>
        <topology evidence="1">Multi-pass membrane protein</topology>
    </subcellularLocation>
</comment>
<dbReference type="InParanoid" id="Q248I2"/>
<dbReference type="eggNOG" id="ENOG502STY6">
    <property type="taxonomic scope" value="Eukaryota"/>
</dbReference>
<feature type="transmembrane region" description="Helical" evidence="6">
    <location>
        <begin position="364"/>
        <end position="382"/>
    </location>
</feature>
<feature type="domain" description="Ion transport" evidence="7">
    <location>
        <begin position="374"/>
        <end position="580"/>
    </location>
</feature>
<dbReference type="GO" id="GO:0005216">
    <property type="term" value="F:monoatomic ion channel activity"/>
    <property type="evidence" value="ECO:0007669"/>
    <property type="project" value="InterPro"/>
</dbReference>
<evidence type="ECO:0000256" key="4">
    <source>
        <dbReference type="ARBA" id="ARBA00023136"/>
    </source>
</evidence>
<feature type="transmembrane region" description="Helical" evidence="6">
    <location>
        <begin position="430"/>
        <end position="456"/>
    </location>
</feature>
<accession>Q248I2</accession>
<evidence type="ECO:0000256" key="5">
    <source>
        <dbReference type="SAM" id="MobiDB-lite"/>
    </source>
</evidence>
<organism evidence="8 9">
    <name type="scientific">Tetrahymena thermophila (strain SB210)</name>
    <dbReference type="NCBI Taxonomy" id="312017"/>
    <lineage>
        <taxon>Eukaryota</taxon>
        <taxon>Sar</taxon>
        <taxon>Alveolata</taxon>
        <taxon>Ciliophora</taxon>
        <taxon>Intramacronucleata</taxon>
        <taxon>Oligohymenophorea</taxon>
        <taxon>Hymenostomatida</taxon>
        <taxon>Tetrahymenina</taxon>
        <taxon>Tetrahymenidae</taxon>
        <taxon>Tetrahymena</taxon>
    </lineage>
</organism>
<evidence type="ECO:0000256" key="2">
    <source>
        <dbReference type="ARBA" id="ARBA00022692"/>
    </source>
</evidence>
<keyword evidence="3 6" id="KW-1133">Transmembrane helix</keyword>
<keyword evidence="4 6" id="KW-0472">Membrane</keyword>
<gene>
    <name evidence="8" type="ORF">TTHERM_00531830</name>
</gene>
<evidence type="ECO:0000259" key="7">
    <source>
        <dbReference type="Pfam" id="PF00520"/>
    </source>
</evidence>
<proteinExistence type="predicted"/>
<sequence>MSKQQNTEEVNLLKNNRSRSYEEQSLYERHNDSLMILFWLVLVIIQWNCLSETLDIIELKDQNSTHLQVGIIGEIIINLIFTFDFFFFKKENYKSLQLYSGLYLGIDFLAGPVALIGDIISLIFYRRLNIYSTIFRSLKALSTIQARRVFSKIAQILPRVKDMFLCLFCVFYLFTYIATYMYGDLFRKQYYFNSIGFSFFTMLQIMTLDGWGEVGRDVLRKQSTLSAFFLVIFVFIMGYFFWNILIGFILEILRSLDQEQDNGKQSPNNILSEIKQQEDGINQSISLEQNKLSQPNEVGMNSSNKVDLIGKENQNQKNLNLQKKAKTSSDENSENQDDSDQEKLARLIQNENQSFFEHLCFGSLYNKIVMGLYFLVLLNTFFNEDLQNIDGLFSETVHTTTSFIYTLHTILLYTQDSYSFQIERKHTWMMFFHIISGPVALIFDIISLSLSGNIGFGGILKLFKVFTVTRETIMGAVMIFPTLLPAFLGIISIIFLLALWALNYLKQVENYWTDFVTSVYTFVQILTLDDWAARLIKDLFKQERYLVPIVFVGFIFVANYFFLNMMIAFSCETFKKITNEDYVYRNQRKQLDFYEQEDKAVQGSAYHSLQELYSDLEVIKGSHLNKQAYHHIIDNGPEKEIDQNEKQIYQLLLEAKYGSVNLNSNITFKLNGKTVNLRQKDLSHLKFSLCSPNFEASDSGEENNSKV</sequence>
<dbReference type="RefSeq" id="XP_001024308.1">
    <property type="nucleotide sequence ID" value="XM_001024308.3"/>
</dbReference>
<keyword evidence="2 6" id="KW-0812">Transmembrane</keyword>
<feature type="transmembrane region" description="Helical" evidence="6">
    <location>
        <begin position="227"/>
        <end position="250"/>
    </location>
</feature>
<dbReference type="Gene3D" id="1.10.287.70">
    <property type="match status" value="2"/>
</dbReference>
<feature type="transmembrane region" description="Helical" evidence="6">
    <location>
        <begin position="162"/>
        <end position="183"/>
    </location>
</feature>
<evidence type="ECO:0000256" key="3">
    <source>
        <dbReference type="ARBA" id="ARBA00022989"/>
    </source>
</evidence>
<dbReference type="SUPFAM" id="SSF81324">
    <property type="entry name" value="Voltage-gated potassium channels"/>
    <property type="match status" value="1"/>
</dbReference>
<dbReference type="PANTHER" id="PTHR46726:SF1">
    <property type="entry name" value="TWO-PORE CALCIUM CHANNEL 3"/>
    <property type="match status" value="1"/>
</dbReference>
<feature type="region of interest" description="Disordered" evidence="5">
    <location>
        <begin position="319"/>
        <end position="342"/>
    </location>
</feature>
<feature type="transmembrane region" description="Helical" evidence="6">
    <location>
        <begin position="477"/>
        <end position="503"/>
    </location>
</feature>
<feature type="domain" description="Ion transport" evidence="7">
    <location>
        <begin position="38"/>
        <end position="260"/>
    </location>
</feature>
<evidence type="ECO:0000313" key="9">
    <source>
        <dbReference type="Proteomes" id="UP000009168"/>
    </source>
</evidence>
<dbReference type="GO" id="GO:0016020">
    <property type="term" value="C:membrane"/>
    <property type="evidence" value="ECO:0007669"/>
    <property type="project" value="UniProtKB-SubCell"/>
</dbReference>
<protein>
    <submittedName>
        <fullName evidence="8">Cation channel family transporter</fullName>
    </submittedName>
</protein>